<dbReference type="InterPro" id="IPR011004">
    <property type="entry name" value="Trimer_LpxA-like_sf"/>
</dbReference>
<sequence length="106" mass="11821">MSEAPDRLRWALQRRHQLAASLPGFWASCLSYAAPDCRFSAYNRIYRRTFLRGSSLGRMSYVAEGSRVGFADIGAFCSIGPDVSLGGLGWHPIDRMSTTRHFIPPP</sequence>
<dbReference type="EMBL" id="MLJW01004691">
    <property type="protein sequence ID" value="OIQ69494.1"/>
    <property type="molecule type" value="Genomic_DNA"/>
</dbReference>
<protein>
    <submittedName>
        <fullName evidence="1">Uncharacterized protein</fullName>
    </submittedName>
</protein>
<dbReference type="Gene3D" id="2.160.10.10">
    <property type="entry name" value="Hexapeptide repeat proteins"/>
    <property type="match status" value="1"/>
</dbReference>
<gene>
    <name evidence="1" type="ORF">GALL_489020</name>
</gene>
<proteinExistence type="predicted"/>
<dbReference type="AlphaFoldDB" id="A0A1J5PDS0"/>
<dbReference type="SUPFAM" id="SSF51161">
    <property type="entry name" value="Trimeric LpxA-like enzymes"/>
    <property type="match status" value="1"/>
</dbReference>
<comment type="caution">
    <text evidence="1">The sequence shown here is derived from an EMBL/GenBank/DDBJ whole genome shotgun (WGS) entry which is preliminary data.</text>
</comment>
<name>A0A1J5PDS0_9ZZZZ</name>
<dbReference type="PROSITE" id="PS51257">
    <property type="entry name" value="PROKAR_LIPOPROTEIN"/>
    <property type="match status" value="1"/>
</dbReference>
<evidence type="ECO:0000313" key="1">
    <source>
        <dbReference type="EMBL" id="OIQ69494.1"/>
    </source>
</evidence>
<organism evidence="1">
    <name type="scientific">mine drainage metagenome</name>
    <dbReference type="NCBI Taxonomy" id="410659"/>
    <lineage>
        <taxon>unclassified sequences</taxon>
        <taxon>metagenomes</taxon>
        <taxon>ecological metagenomes</taxon>
    </lineage>
</organism>
<reference evidence="1" key="1">
    <citation type="submission" date="2016-10" db="EMBL/GenBank/DDBJ databases">
        <title>Sequence of Gallionella enrichment culture.</title>
        <authorList>
            <person name="Poehlein A."/>
            <person name="Muehling M."/>
            <person name="Daniel R."/>
        </authorList>
    </citation>
    <scope>NUCLEOTIDE SEQUENCE</scope>
</reference>
<accession>A0A1J5PDS0</accession>